<sequence length="83" mass="9419">LPESWREIPFVPSEASTKIISPAEKKIRSVLEKIASYNVLLDGTTRREMENVRCHCKHHGVDSSSELPPPRSPSASRPRKIRK</sequence>
<accession>A0AAV4QXK5</accession>
<comment type="caution">
    <text evidence="2">The sequence shown here is derived from an EMBL/GenBank/DDBJ whole genome shotgun (WGS) entry which is preliminary data.</text>
</comment>
<evidence type="ECO:0000313" key="2">
    <source>
        <dbReference type="EMBL" id="GIY12806.1"/>
    </source>
</evidence>
<organism evidence="2 3">
    <name type="scientific">Caerostris darwini</name>
    <dbReference type="NCBI Taxonomy" id="1538125"/>
    <lineage>
        <taxon>Eukaryota</taxon>
        <taxon>Metazoa</taxon>
        <taxon>Ecdysozoa</taxon>
        <taxon>Arthropoda</taxon>
        <taxon>Chelicerata</taxon>
        <taxon>Arachnida</taxon>
        <taxon>Araneae</taxon>
        <taxon>Araneomorphae</taxon>
        <taxon>Entelegynae</taxon>
        <taxon>Araneoidea</taxon>
        <taxon>Araneidae</taxon>
        <taxon>Caerostris</taxon>
    </lineage>
</organism>
<dbReference type="EMBL" id="BPLQ01005128">
    <property type="protein sequence ID" value="GIY12806.1"/>
    <property type="molecule type" value="Genomic_DNA"/>
</dbReference>
<dbReference type="Proteomes" id="UP001054837">
    <property type="component" value="Unassembled WGS sequence"/>
</dbReference>
<reference evidence="2 3" key="1">
    <citation type="submission" date="2021-06" db="EMBL/GenBank/DDBJ databases">
        <title>Caerostris darwini draft genome.</title>
        <authorList>
            <person name="Kono N."/>
            <person name="Arakawa K."/>
        </authorList>
    </citation>
    <scope>NUCLEOTIDE SEQUENCE [LARGE SCALE GENOMIC DNA]</scope>
</reference>
<feature type="region of interest" description="Disordered" evidence="1">
    <location>
        <begin position="59"/>
        <end position="83"/>
    </location>
</feature>
<protein>
    <submittedName>
        <fullName evidence="2">Uncharacterized protein</fullName>
    </submittedName>
</protein>
<evidence type="ECO:0000313" key="3">
    <source>
        <dbReference type="Proteomes" id="UP001054837"/>
    </source>
</evidence>
<dbReference type="AlphaFoldDB" id="A0AAV4QXK5"/>
<feature type="non-terminal residue" evidence="2">
    <location>
        <position position="1"/>
    </location>
</feature>
<proteinExistence type="predicted"/>
<evidence type="ECO:0000256" key="1">
    <source>
        <dbReference type="SAM" id="MobiDB-lite"/>
    </source>
</evidence>
<keyword evidence="3" id="KW-1185">Reference proteome</keyword>
<name>A0AAV4QXK5_9ARAC</name>
<gene>
    <name evidence="2" type="ORF">CDAR_75181</name>
</gene>